<name>A0ABN2P565_9ACTN</name>
<dbReference type="EMBL" id="BAAAMY010000002">
    <property type="protein sequence ID" value="GAA1911360.1"/>
    <property type="molecule type" value="Genomic_DNA"/>
</dbReference>
<sequence>MVTAVQEAPVTPAGVTEGPDAAEVDAYVAHFQARVVQDAMREATASYWRRRAQTFRDARARPGDFLGDSTIEQRRARWCRLTEIAKACEARAQVALIRDEVRP</sequence>
<proteinExistence type="predicted"/>
<evidence type="ECO:0000313" key="1">
    <source>
        <dbReference type="EMBL" id="GAA1911360.1"/>
    </source>
</evidence>
<keyword evidence="2" id="KW-1185">Reference proteome</keyword>
<protein>
    <submittedName>
        <fullName evidence="1">Uncharacterized protein</fullName>
    </submittedName>
</protein>
<evidence type="ECO:0000313" key="2">
    <source>
        <dbReference type="Proteomes" id="UP001501612"/>
    </source>
</evidence>
<gene>
    <name evidence="1" type="ORF">GCM10009737_10980</name>
</gene>
<organism evidence="1 2">
    <name type="scientific">Nocardioides lentus</name>
    <dbReference type="NCBI Taxonomy" id="338077"/>
    <lineage>
        <taxon>Bacteria</taxon>
        <taxon>Bacillati</taxon>
        <taxon>Actinomycetota</taxon>
        <taxon>Actinomycetes</taxon>
        <taxon>Propionibacteriales</taxon>
        <taxon>Nocardioidaceae</taxon>
        <taxon>Nocardioides</taxon>
    </lineage>
</organism>
<dbReference type="Proteomes" id="UP001501612">
    <property type="component" value="Unassembled WGS sequence"/>
</dbReference>
<comment type="caution">
    <text evidence="1">The sequence shown here is derived from an EMBL/GenBank/DDBJ whole genome shotgun (WGS) entry which is preliminary data.</text>
</comment>
<reference evidence="1 2" key="1">
    <citation type="journal article" date="2019" name="Int. J. Syst. Evol. Microbiol.">
        <title>The Global Catalogue of Microorganisms (GCM) 10K type strain sequencing project: providing services to taxonomists for standard genome sequencing and annotation.</title>
        <authorList>
            <consortium name="The Broad Institute Genomics Platform"/>
            <consortium name="The Broad Institute Genome Sequencing Center for Infectious Disease"/>
            <person name="Wu L."/>
            <person name="Ma J."/>
        </authorList>
    </citation>
    <scope>NUCLEOTIDE SEQUENCE [LARGE SCALE GENOMIC DNA]</scope>
    <source>
        <strain evidence="1 2">JCM 14046</strain>
    </source>
</reference>
<accession>A0ABN2P565</accession>